<gene>
    <name evidence="3" type="ORF">E0H75_07235</name>
</gene>
<feature type="compositionally biased region" description="Basic residues" evidence="1">
    <location>
        <begin position="278"/>
        <end position="307"/>
    </location>
</feature>
<keyword evidence="4" id="KW-1185">Reference proteome</keyword>
<name>A0A4R0K314_9ACTN</name>
<dbReference type="Pfam" id="PF09250">
    <property type="entry name" value="Prim-Pol"/>
    <property type="match status" value="1"/>
</dbReference>
<feature type="region of interest" description="Disordered" evidence="1">
    <location>
        <begin position="269"/>
        <end position="346"/>
    </location>
</feature>
<proteinExistence type="predicted"/>
<organism evidence="3 4">
    <name type="scientific">Kribbella capetownensis</name>
    <dbReference type="NCBI Taxonomy" id="1572659"/>
    <lineage>
        <taxon>Bacteria</taxon>
        <taxon>Bacillati</taxon>
        <taxon>Actinomycetota</taxon>
        <taxon>Actinomycetes</taxon>
        <taxon>Propionibacteriales</taxon>
        <taxon>Kribbellaceae</taxon>
        <taxon>Kribbella</taxon>
    </lineage>
</organism>
<dbReference type="InterPro" id="IPR015330">
    <property type="entry name" value="DNA_primase/pol_bifunc_N"/>
</dbReference>
<sequence>MSTAPRTRMVTELGRQALSRAAHWHADHGFAVFPLAPGRKVPAVDNWEAAATTNHLAIARTWRRAPYNVGVATGPSGLVVVDLDQPKHPLDLPPEPWRSRGATTGTDVLALLTSDHLSDRGDEHEPVPTYAVTTPSRGRHLYYQQPANQQLGNSAGRIGWKIDTRGHGGYVVGAGSGTDAGRYLTETTVSPQPLPGWIIDALDTNPQADVLSRHAPNVKNADAYTLAALNGEIEKVLTAIPGQRNDTLNRAAFALGQLAGAQLLDHHESRGRVLGSSHRARRTLVRSRAHRPTAHRSRTHHQIRTHQWRTTPAPTTRLDPETGTGRQTGLREPPQRLPEALPRPGN</sequence>
<evidence type="ECO:0000313" key="3">
    <source>
        <dbReference type="EMBL" id="TCC53477.1"/>
    </source>
</evidence>
<reference evidence="3 4" key="1">
    <citation type="submission" date="2019-02" db="EMBL/GenBank/DDBJ databases">
        <title>Kribbella capetownensis sp. nov. and Kribbella speibonae sp. nov., isolated from soil.</title>
        <authorList>
            <person name="Curtis S.M."/>
            <person name="Norton I."/>
            <person name="Everest G.J."/>
            <person name="Meyers P.R."/>
        </authorList>
    </citation>
    <scope>NUCLEOTIDE SEQUENCE [LARGE SCALE GENOMIC DNA]</scope>
    <source>
        <strain evidence="3 4">YM53</strain>
    </source>
</reference>
<dbReference type="OrthoDB" id="3218228at2"/>
<feature type="domain" description="DNA primase/polymerase bifunctional N-terminal" evidence="2">
    <location>
        <begin position="22"/>
        <end position="198"/>
    </location>
</feature>
<evidence type="ECO:0000313" key="4">
    <source>
        <dbReference type="Proteomes" id="UP000293342"/>
    </source>
</evidence>
<dbReference type="AlphaFoldDB" id="A0A4R0K314"/>
<dbReference type="SUPFAM" id="SSF56747">
    <property type="entry name" value="Prim-pol domain"/>
    <property type="match status" value="1"/>
</dbReference>
<protein>
    <submittedName>
        <fullName evidence="3">Bifunctional DNA primase/polymerase</fullName>
    </submittedName>
</protein>
<evidence type="ECO:0000259" key="2">
    <source>
        <dbReference type="SMART" id="SM00943"/>
    </source>
</evidence>
<dbReference type="EMBL" id="SJKD01000001">
    <property type="protein sequence ID" value="TCC53477.1"/>
    <property type="molecule type" value="Genomic_DNA"/>
</dbReference>
<dbReference type="CDD" id="cd04859">
    <property type="entry name" value="Prim_Pol"/>
    <property type="match status" value="1"/>
</dbReference>
<evidence type="ECO:0000256" key="1">
    <source>
        <dbReference type="SAM" id="MobiDB-lite"/>
    </source>
</evidence>
<accession>A0A4R0K314</accession>
<dbReference type="SMART" id="SM00943">
    <property type="entry name" value="Prim-Pol"/>
    <property type="match status" value="1"/>
</dbReference>
<comment type="caution">
    <text evidence="3">The sequence shown here is derived from an EMBL/GenBank/DDBJ whole genome shotgun (WGS) entry which is preliminary data.</text>
</comment>
<dbReference type="Proteomes" id="UP000293342">
    <property type="component" value="Unassembled WGS sequence"/>
</dbReference>